<name>A0A438G8A3_VITVI</name>
<dbReference type="Proteomes" id="UP000288805">
    <property type="component" value="Unassembled WGS sequence"/>
</dbReference>
<dbReference type="InterPro" id="IPR025312">
    <property type="entry name" value="DUF4216"/>
</dbReference>
<sequence length="1149" mass="133982">MDKSWMNLCDRLSDEYATGVKTFLQVAKNHVDQNGKTRCPCKHCQNAFWKSIYDIETHLYKYGIATTYQRWIFHGEKVSVDYNERNDMSGPNRLNHHETFDVNDDVDDDDEMIELLSDVCGPIPNRDATSETTNVETKHFDELLGEAGKKLFTGSKFSSLTFIVKLMHLKVLNHWSNKSFDMLLELLSEIFPEGTNLPSCTYDAKKMLRDLGLGYEKIHACKFDCALFWKENEFLDKCPICDEDRYKINDGKGKKIPHKSLRFFPLKPRLQRLFMSRHTASDMRWHKEKRVDDGVLRHPADAEAWKSFDRMYPSFSSESRNVRLGLSSDGFNPFGNMSHSYSMWPVILVPYNLPPWKCMKEPFLMMSLLIPGPHSPGKEIDVYLRPLIDELKELWHDGIETYDVSIGQYFKMHTTILWTINDFPAYGMLSGWSTKGYMACPICNVDTSSQSLRSKICYMGHRRYMPTNHPWRKSRLHDGKLEMNPAPQSFSGDDILKQLENVDHVILGKNPNKKDKKRKRIPSELNWTKRSIFFELEYWSKLSIRHILDVMHIEKNVCDNVMGTLLNIEGKTKDTYKARLDLQDMKIRKELHLVLHGNKYLKPHACYTLTSMERREFCAFLKSIKFPDGYAANISKRVNIEDGKILGLKSHDCHVLLQRLLPIGIRKFLRKDISTTLTELSCFFQKLCAKSLRIQDLEILEHDIVLILCKLERIFPPAFFDVMVHLLVHLPHEAKLAGPVGLRWMYPIERILSTYKSYVRNKAYPEGSIAEAYIVNESLTFCSQYLLGIETKFNRPDRNVDDLNDQSNGFSVFSQRARPFGSYQQLEFSRAEIEKTHWYILNNCKELQSYLCEHMEQLEKETDDNLFQRQKQLFPKWFANHMKILRHQGSPEATDELYSLASGPDRRVSLYHSCVVNGIRFHTKDRDDRHTTQNSGVLVLGDHYEDMIDFYGVLLNVVVLDYIFNNQVVLFKCEWFDTDPNKKRLLDDGVLRCINVDNKWYEEDPYVLASQAQQIFYVNDPKLGSSWKVVQKVLHRHIFDVPEQTTTNDSENDNEDPTIEEAYQENDSTDIVWSVNQDCNVLQYQRADGDPSYIDIENVVDHGRRFENDDLTAFINDQDEEDETLVDYCSEDNENSDEEDHDSDSDSDS</sequence>
<dbReference type="PANTHER" id="PTHR10775">
    <property type="entry name" value="OS08G0208400 PROTEIN"/>
    <property type="match status" value="1"/>
</dbReference>
<feature type="domain" description="Transposase-associated" evidence="4">
    <location>
        <begin position="3"/>
        <end position="76"/>
    </location>
</feature>
<evidence type="ECO:0008006" key="7">
    <source>
        <dbReference type="Google" id="ProtNLM"/>
    </source>
</evidence>
<evidence type="ECO:0000313" key="6">
    <source>
        <dbReference type="Proteomes" id="UP000288805"/>
    </source>
</evidence>
<evidence type="ECO:0000259" key="3">
    <source>
        <dbReference type="Pfam" id="PF13960"/>
    </source>
</evidence>
<comment type="caution">
    <text evidence="5">The sequence shown here is derived from an EMBL/GenBank/DDBJ whole genome shotgun (WGS) entry which is preliminary data.</text>
</comment>
<dbReference type="AlphaFoldDB" id="A0A438G8A3"/>
<proteinExistence type="predicted"/>
<feature type="domain" description="DUF4218" evidence="3">
    <location>
        <begin position="687"/>
        <end position="799"/>
    </location>
</feature>
<feature type="region of interest" description="Disordered" evidence="1">
    <location>
        <begin position="1129"/>
        <end position="1149"/>
    </location>
</feature>
<protein>
    <recommendedName>
        <fullName evidence="7">DUF4218 domain-containing protein</fullName>
    </recommendedName>
</protein>
<reference evidence="5 6" key="1">
    <citation type="journal article" date="2018" name="PLoS Genet.">
        <title>Population sequencing reveals clonal diversity and ancestral inbreeding in the grapevine cultivar Chardonnay.</title>
        <authorList>
            <person name="Roach M.J."/>
            <person name="Johnson D.L."/>
            <person name="Bohlmann J."/>
            <person name="van Vuuren H.J."/>
            <person name="Jones S.J."/>
            <person name="Pretorius I.S."/>
            <person name="Schmidt S.A."/>
            <person name="Borneman A.R."/>
        </authorList>
    </citation>
    <scope>NUCLEOTIDE SEQUENCE [LARGE SCALE GENOMIC DNA]</scope>
    <source>
        <strain evidence="6">cv. Chardonnay</strain>
        <tissue evidence="5">Leaf</tissue>
    </source>
</reference>
<dbReference type="EMBL" id="QGNW01000536">
    <property type="protein sequence ID" value="RVW68394.1"/>
    <property type="molecule type" value="Genomic_DNA"/>
</dbReference>
<evidence type="ECO:0000259" key="4">
    <source>
        <dbReference type="Pfam" id="PF13963"/>
    </source>
</evidence>
<dbReference type="Pfam" id="PF13963">
    <property type="entry name" value="Transpos_assoc"/>
    <property type="match status" value="1"/>
</dbReference>
<dbReference type="Pfam" id="PF02992">
    <property type="entry name" value="Transposase_21"/>
    <property type="match status" value="1"/>
</dbReference>
<feature type="domain" description="DUF4216" evidence="2">
    <location>
        <begin position="960"/>
        <end position="1030"/>
    </location>
</feature>
<dbReference type="InterPro" id="IPR004242">
    <property type="entry name" value="Transposase_21"/>
</dbReference>
<dbReference type="Pfam" id="PF13960">
    <property type="entry name" value="DUF4218"/>
    <property type="match status" value="1"/>
</dbReference>
<dbReference type="InterPro" id="IPR029480">
    <property type="entry name" value="Transpos_assoc"/>
</dbReference>
<gene>
    <name evidence="5" type="ORF">CK203_061680</name>
</gene>
<dbReference type="InterPro" id="IPR025452">
    <property type="entry name" value="DUF4218"/>
</dbReference>
<dbReference type="PANTHER" id="PTHR10775:SF185">
    <property type="entry name" value="OS08G0208400 PROTEIN"/>
    <property type="match status" value="1"/>
</dbReference>
<accession>A0A438G8A3</accession>
<dbReference type="Pfam" id="PF13952">
    <property type="entry name" value="DUF4216"/>
    <property type="match status" value="1"/>
</dbReference>
<evidence type="ECO:0000259" key="2">
    <source>
        <dbReference type="Pfam" id="PF13952"/>
    </source>
</evidence>
<evidence type="ECO:0000313" key="5">
    <source>
        <dbReference type="EMBL" id="RVW68394.1"/>
    </source>
</evidence>
<organism evidence="5 6">
    <name type="scientific">Vitis vinifera</name>
    <name type="common">Grape</name>
    <dbReference type="NCBI Taxonomy" id="29760"/>
    <lineage>
        <taxon>Eukaryota</taxon>
        <taxon>Viridiplantae</taxon>
        <taxon>Streptophyta</taxon>
        <taxon>Embryophyta</taxon>
        <taxon>Tracheophyta</taxon>
        <taxon>Spermatophyta</taxon>
        <taxon>Magnoliopsida</taxon>
        <taxon>eudicotyledons</taxon>
        <taxon>Gunneridae</taxon>
        <taxon>Pentapetalae</taxon>
        <taxon>rosids</taxon>
        <taxon>Vitales</taxon>
        <taxon>Vitaceae</taxon>
        <taxon>Viteae</taxon>
        <taxon>Vitis</taxon>
    </lineage>
</organism>
<evidence type="ECO:0000256" key="1">
    <source>
        <dbReference type="SAM" id="MobiDB-lite"/>
    </source>
</evidence>